<dbReference type="Gene3D" id="1.20.1280.290">
    <property type="match status" value="1"/>
</dbReference>
<dbReference type="GO" id="GO:0015184">
    <property type="term" value="F:L-cystine transmembrane transporter activity"/>
    <property type="evidence" value="ECO:0007669"/>
    <property type="project" value="TreeGrafter"/>
</dbReference>
<dbReference type="RefSeq" id="XP_040497107.1">
    <property type="nucleotide sequence ID" value="XM_040641173.1"/>
</dbReference>
<protein>
    <submittedName>
        <fullName evidence="12 13">Cystinosin isoform X1</fullName>
    </submittedName>
</protein>
<organism evidence="11 14">
    <name type="scientific">Ursus maritimus</name>
    <name type="common">Polar bear</name>
    <name type="synonym">Thalarctos maritimus</name>
    <dbReference type="NCBI Taxonomy" id="29073"/>
    <lineage>
        <taxon>Eukaryota</taxon>
        <taxon>Metazoa</taxon>
        <taxon>Chordata</taxon>
        <taxon>Craniata</taxon>
        <taxon>Vertebrata</taxon>
        <taxon>Euteleostomi</taxon>
        <taxon>Mammalia</taxon>
        <taxon>Eutheria</taxon>
        <taxon>Laurasiatheria</taxon>
        <taxon>Carnivora</taxon>
        <taxon>Caniformia</taxon>
        <taxon>Ursidae</taxon>
        <taxon>Ursus</taxon>
    </lineage>
</organism>
<feature type="transmembrane region" description="Helical" evidence="9">
    <location>
        <begin position="262"/>
        <end position="282"/>
    </location>
</feature>
<evidence type="ECO:0000256" key="3">
    <source>
        <dbReference type="ARBA" id="ARBA00022448"/>
    </source>
</evidence>
<keyword evidence="11" id="KW-1185">Reference proteome</keyword>
<dbReference type="GO" id="GO:0012505">
    <property type="term" value="C:endomembrane system"/>
    <property type="evidence" value="ECO:0007669"/>
    <property type="project" value="UniProtKB-SubCell"/>
</dbReference>
<keyword evidence="4 9" id="KW-0812">Transmembrane</keyword>
<reference evidence="12 13" key="1">
    <citation type="submission" date="2025-04" db="UniProtKB">
        <authorList>
            <consortium name="RefSeq"/>
        </authorList>
    </citation>
    <scope>IDENTIFICATION</scope>
    <source>
        <tissue evidence="12 13">Whole blood</tissue>
    </source>
</reference>
<dbReference type="SMART" id="SM00679">
    <property type="entry name" value="CTNS"/>
    <property type="match status" value="2"/>
</dbReference>
<evidence type="ECO:0000256" key="6">
    <source>
        <dbReference type="ARBA" id="ARBA00022989"/>
    </source>
</evidence>
<keyword evidence="3" id="KW-0813">Transport</keyword>
<dbReference type="CTD" id="1497"/>
<evidence type="ECO:0000256" key="8">
    <source>
        <dbReference type="ARBA" id="ARBA00048473"/>
    </source>
</evidence>
<proteinExistence type="inferred from homology"/>
<gene>
    <name evidence="12 13 14" type="primary">CTNS</name>
</gene>
<dbReference type="Pfam" id="PF04193">
    <property type="entry name" value="PQ-loop"/>
    <property type="match status" value="2"/>
</dbReference>
<sequence length="427" mass="48487">MIRSWLIIFILLPLKLIEKCESTANLTVPPTVKLENGSSANISITLQHPLNATLVITFQITFRSKNVTILELPNEVVVPPGVTDSSFQVISQNVGQVTVYLHGNHSNQTGPRIRFLVIHSNVVSIVNQVIGWIYFVAWSISFYPQVVTNWRRKSVIGLSFDFVALNLTGFVAYSVFNIGLLWVPYIKEQFFFKYPNGVNPVDSNDVFFSLHAVALTLVVMVQCFLYERGNQRVSWPAISFLVLSWVFVLVTLILAAVGVITWLRFLFCFSYIKLVVTLVKYFPQAYMNFYYKSTEGWSIGNVLLDFTGGSFSLLQMFLQSYNNAGGYVVSWALRTPPRSPTCSSCFRSCQLKTKFCPLWLLTDQWTLIFGDPTKFGLGVFSVFFDIVFFVQHFCLYRRKPGLQAAHTGSDSRPRQDWVLSLEPKALT</sequence>
<dbReference type="PANTHER" id="PTHR13131:SF5">
    <property type="entry name" value="CYSTINOSIN"/>
    <property type="match status" value="1"/>
</dbReference>
<feature type="transmembrane region" description="Helical" evidence="9">
    <location>
        <begin position="233"/>
        <end position="256"/>
    </location>
</feature>
<feature type="transmembrane region" description="Helical" evidence="9">
    <location>
        <begin position="206"/>
        <end position="226"/>
    </location>
</feature>
<keyword evidence="6 9" id="KW-1133">Transmembrane helix</keyword>
<evidence type="ECO:0000313" key="13">
    <source>
        <dbReference type="RefSeq" id="XP_040497107.1"/>
    </source>
</evidence>
<name>A0A8M1GN22_URSMA</name>
<dbReference type="FunFam" id="1.20.1280.290:FF:000015">
    <property type="entry name" value="cystinosin isoform X2"/>
    <property type="match status" value="1"/>
</dbReference>
<comment type="catalytic activity">
    <reaction evidence="8">
        <text>L-cystine(out) + H(+)(out) = L-cystine(in) + H(+)(in)</text>
        <dbReference type="Rhea" id="RHEA:66172"/>
        <dbReference type="ChEBI" id="CHEBI:15378"/>
        <dbReference type="ChEBI" id="CHEBI:35491"/>
    </reaction>
    <physiologicalReaction direction="left-to-right" evidence="8">
        <dbReference type="Rhea" id="RHEA:66173"/>
    </physiologicalReaction>
</comment>
<dbReference type="RefSeq" id="XP_040497106.1">
    <property type="nucleotide sequence ID" value="XM_040641172.1"/>
</dbReference>
<dbReference type="OrthoDB" id="75720at2759"/>
<evidence type="ECO:0000313" key="11">
    <source>
        <dbReference type="Proteomes" id="UP000261680"/>
    </source>
</evidence>
<dbReference type="RefSeq" id="XP_040497108.1">
    <property type="nucleotide sequence ID" value="XM_040641174.1"/>
</dbReference>
<feature type="signal peptide" evidence="10">
    <location>
        <begin position="1"/>
        <end position="22"/>
    </location>
</feature>
<comment type="subcellular location">
    <subcellularLocation>
        <location evidence="1">Endomembrane system</location>
        <topology evidence="1">Multi-pass membrane protein</topology>
    </subcellularLocation>
</comment>
<feature type="transmembrane region" description="Helical" evidence="9">
    <location>
        <begin position="162"/>
        <end position="186"/>
    </location>
</feature>
<feature type="chain" id="PRO_5044692721" evidence="10">
    <location>
        <begin position="23"/>
        <end position="427"/>
    </location>
</feature>
<feature type="transmembrane region" description="Helical" evidence="9">
    <location>
        <begin position="129"/>
        <end position="150"/>
    </location>
</feature>
<accession>A0A8M1GN22</accession>
<evidence type="ECO:0000256" key="4">
    <source>
        <dbReference type="ARBA" id="ARBA00022692"/>
    </source>
</evidence>
<dbReference type="InterPro" id="IPR006603">
    <property type="entry name" value="PQ-loop_rpt"/>
</dbReference>
<keyword evidence="10" id="KW-0732">Signal</keyword>
<evidence type="ECO:0000256" key="7">
    <source>
        <dbReference type="ARBA" id="ARBA00023136"/>
    </source>
</evidence>
<evidence type="ECO:0000256" key="1">
    <source>
        <dbReference type="ARBA" id="ARBA00004127"/>
    </source>
</evidence>
<evidence type="ECO:0000256" key="2">
    <source>
        <dbReference type="ARBA" id="ARBA00006855"/>
    </source>
</evidence>
<evidence type="ECO:0000313" key="12">
    <source>
        <dbReference type="RefSeq" id="XP_040497106.1"/>
    </source>
</evidence>
<dbReference type="InterPro" id="IPR005282">
    <property type="entry name" value="LC_transporter"/>
</dbReference>
<dbReference type="GeneID" id="103667133"/>
<evidence type="ECO:0000313" key="14">
    <source>
        <dbReference type="RefSeq" id="XP_040497108.1"/>
    </source>
</evidence>
<dbReference type="Proteomes" id="UP000261680">
    <property type="component" value="Unplaced"/>
</dbReference>
<feature type="transmembrane region" description="Helical" evidence="9">
    <location>
        <begin position="302"/>
        <end position="321"/>
    </location>
</feature>
<dbReference type="PANTHER" id="PTHR13131">
    <property type="entry name" value="CYSTINOSIN"/>
    <property type="match status" value="1"/>
</dbReference>
<evidence type="ECO:0000256" key="5">
    <source>
        <dbReference type="ARBA" id="ARBA00022737"/>
    </source>
</evidence>
<comment type="similarity">
    <text evidence="2">Belongs to the cystinosin family.</text>
</comment>
<evidence type="ECO:0000256" key="10">
    <source>
        <dbReference type="SAM" id="SignalP"/>
    </source>
</evidence>
<evidence type="ECO:0000256" key="9">
    <source>
        <dbReference type="SAM" id="Phobius"/>
    </source>
</evidence>
<feature type="transmembrane region" description="Helical" evidence="9">
    <location>
        <begin position="375"/>
        <end position="396"/>
    </location>
</feature>
<dbReference type="GO" id="GO:0005765">
    <property type="term" value="C:lysosomal membrane"/>
    <property type="evidence" value="ECO:0007669"/>
    <property type="project" value="TreeGrafter"/>
</dbReference>
<dbReference type="KEGG" id="umr:103667133"/>
<dbReference type="AlphaFoldDB" id="A0A8M1GN22"/>
<keyword evidence="7 9" id="KW-0472">Membrane</keyword>
<dbReference type="NCBIfam" id="TIGR00951">
    <property type="entry name" value="2A43"/>
    <property type="match status" value="1"/>
</dbReference>
<keyword evidence="5" id="KW-0677">Repeat</keyword>